<protein>
    <recommendedName>
        <fullName evidence="4">BtpA family membrane complex biogenesis protein</fullName>
    </recommendedName>
</protein>
<keyword evidence="3" id="KW-1185">Reference proteome</keyword>
<evidence type="ECO:0000313" key="2">
    <source>
        <dbReference type="EMBL" id="KAK7505747.1"/>
    </source>
</evidence>
<dbReference type="AlphaFoldDB" id="A0ABD0M2A8"/>
<name>A0ABD0M2A8_9CAEN</name>
<dbReference type="Pfam" id="PF03437">
    <property type="entry name" value="BtpA"/>
    <property type="match status" value="1"/>
</dbReference>
<dbReference type="InterPro" id="IPR011060">
    <property type="entry name" value="RibuloseP-bd_barrel"/>
</dbReference>
<dbReference type="InterPro" id="IPR005137">
    <property type="entry name" value="BtpA"/>
</dbReference>
<evidence type="ECO:0000256" key="1">
    <source>
        <dbReference type="ARBA" id="ARBA00006007"/>
    </source>
</evidence>
<gene>
    <name evidence="2" type="ORF">BaRGS_00003018</name>
</gene>
<organism evidence="2 3">
    <name type="scientific">Batillaria attramentaria</name>
    <dbReference type="NCBI Taxonomy" id="370345"/>
    <lineage>
        <taxon>Eukaryota</taxon>
        <taxon>Metazoa</taxon>
        <taxon>Spiralia</taxon>
        <taxon>Lophotrochozoa</taxon>
        <taxon>Mollusca</taxon>
        <taxon>Gastropoda</taxon>
        <taxon>Caenogastropoda</taxon>
        <taxon>Sorbeoconcha</taxon>
        <taxon>Cerithioidea</taxon>
        <taxon>Batillariidae</taxon>
        <taxon>Batillaria</taxon>
    </lineage>
</organism>
<dbReference type="EMBL" id="JACVVK020000009">
    <property type="protein sequence ID" value="KAK7505747.1"/>
    <property type="molecule type" value="Genomic_DNA"/>
</dbReference>
<dbReference type="PIRSF" id="PIRSF005956">
    <property type="entry name" value="BtpA"/>
    <property type="match status" value="1"/>
</dbReference>
<evidence type="ECO:0008006" key="4">
    <source>
        <dbReference type="Google" id="ProtNLM"/>
    </source>
</evidence>
<dbReference type="Proteomes" id="UP001519460">
    <property type="component" value="Unassembled WGS sequence"/>
</dbReference>
<evidence type="ECO:0000313" key="3">
    <source>
        <dbReference type="Proteomes" id="UP001519460"/>
    </source>
</evidence>
<reference evidence="2 3" key="1">
    <citation type="journal article" date="2023" name="Sci. Data">
        <title>Genome assembly of the Korean intertidal mud-creeper Batillaria attramentaria.</title>
        <authorList>
            <person name="Patra A.K."/>
            <person name="Ho P.T."/>
            <person name="Jun S."/>
            <person name="Lee S.J."/>
            <person name="Kim Y."/>
            <person name="Won Y.J."/>
        </authorList>
    </citation>
    <scope>NUCLEOTIDE SEQUENCE [LARGE SCALE GENOMIC DNA]</scope>
    <source>
        <strain evidence="2">Wonlab-2016</strain>
    </source>
</reference>
<dbReference type="SUPFAM" id="SSF51366">
    <property type="entry name" value="Ribulose-phoshate binding barrel"/>
    <property type="match status" value="1"/>
</dbReference>
<sequence>MIHLRALPGTPNSNHSVQQIVDLACQEARVYKEAGLDAVMVENMHDVPYLHTSDVGPEITSTMSVVCLQFIRAEGFVFSHVADEGLMNACAGELMRYRRNIGAEDIMVFTDIKKKHSAHAITTDVDIVETARAASFFLSDGVIVTGSATGQVTSTKEVKAVLEGAQIPVLVGSGVTTENYEYYKSAHGVIVGSYFKYDGHWANGLDPERVRRFMERVMQVRKKHVDATMIM</sequence>
<dbReference type="PANTHER" id="PTHR21381">
    <property type="entry name" value="ZGC:162297"/>
    <property type="match status" value="1"/>
</dbReference>
<accession>A0ABD0M2A8</accession>
<comment type="caution">
    <text evidence="2">The sequence shown here is derived from an EMBL/GenBank/DDBJ whole genome shotgun (WGS) entry which is preliminary data.</text>
</comment>
<proteinExistence type="inferred from homology"/>
<comment type="similarity">
    <text evidence="1">Belongs to the BtpA family.</text>
</comment>
<dbReference type="PANTHER" id="PTHR21381:SF3">
    <property type="entry name" value="SGC REGION PROTEIN SGCQ-RELATED"/>
    <property type="match status" value="1"/>
</dbReference>